<dbReference type="Proteomes" id="UP000659654">
    <property type="component" value="Unassembled WGS sequence"/>
</dbReference>
<keyword evidence="7 8" id="KW-0472">Membrane</keyword>
<dbReference type="Proteomes" id="UP000582659">
    <property type="component" value="Unassembled WGS sequence"/>
</dbReference>
<evidence type="ECO:0000256" key="5">
    <source>
        <dbReference type="ARBA" id="ARBA00023002"/>
    </source>
</evidence>
<evidence type="ECO:0000313" key="12">
    <source>
        <dbReference type="Proteomes" id="UP000095284"/>
    </source>
</evidence>
<protein>
    <submittedName>
        <fullName evidence="10">(pine wood nematode) hypothetical protein</fullName>
    </submittedName>
    <submittedName>
        <fullName evidence="14">FA_desaturase domain-containing protein</fullName>
    </submittedName>
</protein>
<dbReference type="EMBL" id="CAJFDI010000004">
    <property type="protein sequence ID" value="CAD5225828.1"/>
    <property type="molecule type" value="Genomic_DNA"/>
</dbReference>
<dbReference type="Proteomes" id="UP000095284">
    <property type="component" value="Unplaced"/>
</dbReference>
<dbReference type="InterPro" id="IPR005804">
    <property type="entry name" value="FA_desaturase_dom"/>
</dbReference>
<evidence type="ECO:0000256" key="8">
    <source>
        <dbReference type="SAM" id="Phobius"/>
    </source>
</evidence>
<dbReference type="WBParaSite" id="BXY_0040000.1">
    <property type="protein sequence ID" value="BXY_0040000.1"/>
    <property type="gene ID" value="BXY_0040000"/>
</dbReference>
<dbReference type="AlphaFoldDB" id="A0A1I7RI71"/>
<feature type="domain" description="Fatty acid desaturase" evidence="9">
    <location>
        <begin position="155"/>
        <end position="417"/>
    </location>
</feature>
<feature type="transmembrane region" description="Helical" evidence="8">
    <location>
        <begin position="321"/>
        <end position="339"/>
    </location>
</feature>
<dbReference type="GO" id="GO:0016020">
    <property type="term" value="C:membrane"/>
    <property type="evidence" value="ECO:0007669"/>
    <property type="project" value="UniProtKB-SubCell"/>
</dbReference>
<dbReference type="InterPro" id="IPR012171">
    <property type="entry name" value="Fatty_acid_desaturase"/>
</dbReference>
<keyword evidence="13" id="KW-1185">Reference proteome</keyword>
<evidence type="ECO:0000256" key="2">
    <source>
        <dbReference type="ARBA" id="ARBA00009295"/>
    </source>
</evidence>
<evidence type="ECO:0000313" key="10">
    <source>
        <dbReference type="EMBL" id="CAD5225828.1"/>
    </source>
</evidence>
<dbReference type="Gene3D" id="3.10.120.10">
    <property type="entry name" value="Cytochrome b5-like heme/steroid binding domain"/>
    <property type="match status" value="1"/>
</dbReference>
<dbReference type="PIRSF" id="PIRSF015921">
    <property type="entry name" value="FA_sphinglp_des"/>
    <property type="match status" value="1"/>
</dbReference>
<organism evidence="12 14">
    <name type="scientific">Bursaphelenchus xylophilus</name>
    <name type="common">Pinewood nematode worm</name>
    <name type="synonym">Aphelenchoides xylophilus</name>
    <dbReference type="NCBI Taxonomy" id="6326"/>
    <lineage>
        <taxon>Eukaryota</taxon>
        <taxon>Metazoa</taxon>
        <taxon>Ecdysozoa</taxon>
        <taxon>Nematoda</taxon>
        <taxon>Chromadorea</taxon>
        <taxon>Rhabditida</taxon>
        <taxon>Tylenchina</taxon>
        <taxon>Tylenchomorpha</taxon>
        <taxon>Aphelenchoidea</taxon>
        <taxon>Aphelenchoididae</taxon>
        <taxon>Bursaphelenchus</taxon>
    </lineage>
</organism>
<name>A0A1I7RI71_BURXY</name>
<dbReference type="CDD" id="cd03506">
    <property type="entry name" value="Delta6-FADS-like"/>
    <property type="match status" value="1"/>
</dbReference>
<keyword evidence="3 8" id="KW-0812">Transmembrane</keyword>
<dbReference type="GO" id="GO:0006629">
    <property type="term" value="P:lipid metabolic process"/>
    <property type="evidence" value="ECO:0007669"/>
    <property type="project" value="UniProtKB-KW"/>
</dbReference>
<evidence type="ECO:0000256" key="7">
    <source>
        <dbReference type="ARBA" id="ARBA00023136"/>
    </source>
</evidence>
<keyword evidence="4 8" id="KW-1133">Transmembrane helix</keyword>
<feature type="transmembrane region" description="Helical" evidence="8">
    <location>
        <begin position="255"/>
        <end position="277"/>
    </location>
</feature>
<evidence type="ECO:0000259" key="9">
    <source>
        <dbReference type="Pfam" id="PF00487"/>
    </source>
</evidence>
<evidence type="ECO:0000313" key="14">
    <source>
        <dbReference type="WBParaSite" id="BXY_0040000.1"/>
    </source>
</evidence>
<dbReference type="PANTHER" id="PTHR19353:SF88">
    <property type="entry name" value="DELTA(5) FATTY ACID DESATURASE FAT-4"/>
    <property type="match status" value="1"/>
</dbReference>
<keyword evidence="6" id="KW-0443">Lipid metabolism</keyword>
<evidence type="ECO:0000313" key="11">
    <source>
        <dbReference type="EMBL" id="CAG9115113.1"/>
    </source>
</evidence>
<dbReference type="Pfam" id="PF00487">
    <property type="entry name" value="FA_desaturase"/>
    <property type="match status" value="1"/>
</dbReference>
<comment type="subcellular location">
    <subcellularLocation>
        <location evidence="1">Membrane</location>
        <topology evidence="1">Multi-pass membrane protein</topology>
    </subcellularLocation>
</comment>
<dbReference type="SUPFAM" id="SSF55856">
    <property type="entry name" value="Cytochrome b5-like heme/steroid binding domain"/>
    <property type="match status" value="1"/>
</dbReference>
<dbReference type="eggNOG" id="KOG4232">
    <property type="taxonomic scope" value="Eukaryota"/>
</dbReference>
<evidence type="ECO:0000256" key="4">
    <source>
        <dbReference type="ARBA" id="ARBA00022989"/>
    </source>
</evidence>
<reference evidence="14" key="1">
    <citation type="submission" date="2016-11" db="UniProtKB">
        <authorList>
            <consortium name="WormBaseParasite"/>
        </authorList>
    </citation>
    <scope>IDENTIFICATION</scope>
</reference>
<keyword evidence="5" id="KW-0560">Oxidoreductase</keyword>
<dbReference type="OrthoDB" id="260091at2759"/>
<feature type="transmembrane region" description="Helical" evidence="8">
    <location>
        <begin position="298"/>
        <end position="315"/>
    </location>
</feature>
<dbReference type="PANTHER" id="PTHR19353">
    <property type="entry name" value="FATTY ACID DESATURASE 2"/>
    <property type="match status" value="1"/>
</dbReference>
<reference evidence="11" key="2">
    <citation type="submission" date="2020-08" db="EMBL/GenBank/DDBJ databases">
        <authorList>
            <person name="Kikuchi T."/>
        </authorList>
    </citation>
    <scope>NUCLEOTIDE SEQUENCE</scope>
    <source>
        <strain evidence="10">Ka4C1</strain>
    </source>
</reference>
<evidence type="ECO:0000256" key="6">
    <source>
        <dbReference type="ARBA" id="ARBA00023098"/>
    </source>
</evidence>
<gene>
    <name evidence="10" type="ORF">BXYJ_LOCUS8740</name>
</gene>
<dbReference type="EMBL" id="CAJFCV020000004">
    <property type="protein sequence ID" value="CAG9115113.1"/>
    <property type="molecule type" value="Genomic_DNA"/>
</dbReference>
<proteinExistence type="inferred from homology"/>
<evidence type="ECO:0000313" key="13">
    <source>
        <dbReference type="Proteomes" id="UP000659654"/>
    </source>
</evidence>
<dbReference type="GO" id="GO:0016717">
    <property type="term" value="F:oxidoreductase activity, acting on paired donors, with oxidation of a pair of donors resulting in the reduction of molecular oxygen to two molecules of water"/>
    <property type="evidence" value="ECO:0007669"/>
    <property type="project" value="TreeGrafter"/>
</dbReference>
<sequence>MVIREPEAYEDFYIKVDGKWVKITKETLAWHPGGNALTTYKNKDATTVFHTFHVGSKKAYKALMDMRKEQGEVVPDFQVKDPTMSELYDVNMGKWEMSDEKAKQIAENFDKLRMEVREKGLLNGDNLFFARKFTEAIGLIGIAIYLQYHRIYIPSALLMGLAWQQLGWMIHEYCHHQHFKNPLWNDYMSYIVGNLLQGFSSNGWKHQHNVHHAATNVVGRDGDIDLMPFWATVASDLKLLEATSWVMQMLPYQHIYWTFFMPFLRLSWLAQSIGFVLSMDTSFYDVHRQKAKYEQITLSIHWFFVLLQLYCLPDVQTMVTYFLISQLFGGFLLAHVVTFNHYSTDKFSYNAAILENYPSLQLYTTRNMRPGRFIDWLWGGLNYQIEHHLFPTMPRHNLNKVMPMVKKFCKENDLPYMVDDYLTGWQYEIEQFRNVAIMAGKIVNKVREPRKAF</sequence>
<comment type="similarity">
    <text evidence="2">Belongs to the fatty acid desaturase type 1 family.</text>
</comment>
<dbReference type="InterPro" id="IPR036400">
    <property type="entry name" value="Cyt_B5-like_heme/steroid_sf"/>
</dbReference>
<evidence type="ECO:0000256" key="3">
    <source>
        <dbReference type="ARBA" id="ARBA00022692"/>
    </source>
</evidence>
<accession>A0A1I7RI71</accession>
<evidence type="ECO:0000256" key="1">
    <source>
        <dbReference type="ARBA" id="ARBA00004141"/>
    </source>
</evidence>